<dbReference type="EC" id="2.7.13.3" evidence="3"/>
<evidence type="ECO:0000256" key="4">
    <source>
        <dbReference type="ARBA" id="ARBA00022553"/>
    </source>
</evidence>
<dbReference type="PANTHER" id="PTHR45453">
    <property type="entry name" value="PHOSPHATE REGULON SENSOR PROTEIN PHOR"/>
    <property type="match status" value="1"/>
</dbReference>
<feature type="compositionally biased region" description="Basic and acidic residues" evidence="8">
    <location>
        <begin position="156"/>
        <end position="203"/>
    </location>
</feature>
<dbReference type="SUPFAM" id="SSF55874">
    <property type="entry name" value="ATPase domain of HSP90 chaperone/DNA topoisomerase II/histidine kinase"/>
    <property type="match status" value="1"/>
</dbReference>
<dbReference type="PATRIC" id="fig|1341157.4.peg.2482"/>
<comment type="subcellular location">
    <subcellularLocation>
        <location evidence="2">Membrane</location>
    </subcellularLocation>
</comment>
<evidence type="ECO:0000256" key="2">
    <source>
        <dbReference type="ARBA" id="ARBA00004370"/>
    </source>
</evidence>
<sequence>MFKKAHDQMFRKAQMRLFSMIVSILLAVFLALVISINVITKAVMRGQSKEVLHQIAAGIEYTDKEFKFTPPANGLEVKVEKSTSPPKPTDPPATDESTTAEDVTTTGKPATTAKPTETDPATEAEDNRDYDEPERYDDSQEDQQDQEQDQEQDQQEQQRQEQQRQEQQRQEQQRQEQQRQEQQRQEQQRQEQQRQEQQRKEQESTSSATNPNGDWNYWGAWGQNGDNNQGWGNGGQAWGAWGQNGENNQNWGDGQYYGYGVYPPVNPWAVWPYVPWGQWNGGALKAYSDEYEKRNFDTEAYRREHGGEVNDIADEEADEDTAGEENEEFDEPRLELTAYVDGTASQGLVLLSNKKDDNTKTVKNSEDPVPMSDQKIERIPKNFGSIDYFVIMADLNGKYLAKLYNEDLDADKAQDYINNIINKDRDTGMFHSYQFYQADKPNGTIMVFTDKSGEMDMLRQLRRTTIIIGGIAMIILSILAYFLSKKSIQPIKVAFYKQKQFVSDASHELKTPLTVISTNADVLSGEIGDNKWLDYIKAQTDRMSVLVNDLLNLTRLENNTEEPEHKYFNLSKAIENTALPFECQAFESNKKFEVKVDESIMLCSCEKHIKQMAAIFIDNALKYSNEGGTIRVSLQKMGDKKVLSIFNTGQGIKEEDTEKIFERFYRSDESRNRATGGYGLGLAIAKSIIDRNKFKLNVINQPGKSICFVITM</sequence>
<dbReference type="SUPFAM" id="SSF47384">
    <property type="entry name" value="Homodimeric domain of signal transducing histidine kinase"/>
    <property type="match status" value="1"/>
</dbReference>
<gene>
    <name evidence="11" type="ORF">RF007C_15415</name>
</gene>
<keyword evidence="9" id="KW-0472">Membrane</keyword>
<dbReference type="InterPro" id="IPR003594">
    <property type="entry name" value="HATPase_dom"/>
</dbReference>
<dbReference type="PROSITE" id="PS50109">
    <property type="entry name" value="HIS_KIN"/>
    <property type="match status" value="1"/>
</dbReference>
<dbReference type="PRINTS" id="PR00344">
    <property type="entry name" value="BCTRLSENSOR"/>
</dbReference>
<evidence type="ECO:0000256" key="7">
    <source>
        <dbReference type="ARBA" id="ARBA00023012"/>
    </source>
</evidence>
<comment type="catalytic activity">
    <reaction evidence="1">
        <text>ATP + protein L-histidine = ADP + protein N-phospho-L-histidine.</text>
        <dbReference type="EC" id="2.7.13.3"/>
    </reaction>
</comment>
<dbReference type="InterPro" id="IPR004358">
    <property type="entry name" value="Sig_transdc_His_kin-like_C"/>
</dbReference>
<dbReference type="Pfam" id="PF00512">
    <property type="entry name" value="HisKA"/>
    <property type="match status" value="1"/>
</dbReference>
<dbReference type="Gene3D" id="1.10.287.130">
    <property type="match status" value="1"/>
</dbReference>
<evidence type="ECO:0000256" key="8">
    <source>
        <dbReference type="SAM" id="MobiDB-lite"/>
    </source>
</evidence>
<dbReference type="GO" id="GO:0005886">
    <property type="term" value="C:plasma membrane"/>
    <property type="evidence" value="ECO:0007669"/>
    <property type="project" value="TreeGrafter"/>
</dbReference>
<feature type="compositionally biased region" description="Acidic residues" evidence="8">
    <location>
        <begin position="120"/>
        <end position="154"/>
    </location>
</feature>
<dbReference type="InterPro" id="IPR005467">
    <property type="entry name" value="His_kinase_dom"/>
</dbReference>
<feature type="compositionally biased region" description="Low complexity" evidence="8">
    <location>
        <begin position="218"/>
        <end position="230"/>
    </location>
</feature>
<dbReference type="eggNOG" id="COG5002">
    <property type="taxonomic scope" value="Bacteria"/>
</dbReference>
<dbReference type="Pfam" id="PF02518">
    <property type="entry name" value="HATPase_c"/>
    <property type="match status" value="1"/>
</dbReference>
<evidence type="ECO:0000256" key="5">
    <source>
        <dbReference type="ARBA" id="ARBA00022679"/>
    </source>
</evidence>
<accession>W7UN31</accession>
<dbReference type="InterPro" id="IPR036097">
    <property type="entry name" value="HisK_dim/P_sf"/>
</dbReference>
<dbReference type="InterPro" id="IPR036890">
    <property type="entry name" value="HATPase_C_sf"/>
</dbReference>
<comment type="caution">
    <text evidence="11">The sequence shown here is derived from an EMBL/GenBank/DDBJ whole genome shotgun (WGS) entry which is preliminary data.</text>
</comment>
<evidence type="ECO:0000259" key="10">
    <source>
        <dbReference type="PROSITE" id="PS50109"/>
    </source>
</evidence>
<feature type="compositionally biased region" description="Low complexity" evidence="8">
    <location>
        <begin position="104"/>
        <end position="119"/>
    </location>
</feature>
<evidence type="ECO:0000313" key="11">
    <source>
        <dbReference type="EMBL" id="EWM52999.1"/>
    </source>
</evidence>
<dbReference type="OrthoDB" id="9813151at2"/>
<dbReference type="PANTHER" id="PTHR45453:SF1">
    <property type="entry name" value="PHOSPHATE REGULON SENSOR PROTEIN PHOR"/>
    <property type="match status" value="1"/>
</dbReference>
<evidence type="ECO:0000256" key="1">
    <source>
        <dbReference type="ARBA" id="ARBA00000085"/>
    </source>
</evidence>
<evidence type="ECO:0000313" key="12">
    <source>
        <dbReference type="Proteomes" id="UP000019365"/>
    </source>
</evidence>
<keyword evidence="9" id="KW-1133">Transmembrane helix</keyword>
<keyword evidence="6" id="KW-0418">Kinase</keyword>
<dbReference type="AlphaFoldDB" id="W7UN31"/>
<keyword evidence="12" id="KW-1185">Reference proteome</keyword>
<dbReference type="Gene3D" id="3.30.565.10">
    <property type="entry name" value="Histidine kinase-like ATPase, C-terminal domain"/>
    <property type="match status" value="1"/>
</dbReference>
<name>W7UN31_RUMFL</name>
<keyword evidence="4" id="KW-0597">Phosphoprotein</keyword>
<dbReference type="SMART" id="SM00387">
    <property type="entry name" value="HATPase_c"/>
    <property type="match status" value="1"/>
</dbReference>
<dbReference type="CDD" id="cd00075">
    <property type="entry name" value="HATPase"/>
    <property type="match status" value="1"/>
</dbReference>
<dbReference type="GO" id="GO:0004721">
    <property type="term" value="F:phosphoprotein phosphatase activity"/>
    <property type="evidence" value="ECO:0007669"/>
    <property type="project" value="TreeGrafter"/>
</dbReference>
<dbReference type="Proteomes" id="UP000019365">
    <property type="component" value="Unassembled WGS sequence"/>
</dbReference>
<dbReference type="InterPro" id="IPR050351">
    <property type="entry name" value="BphY/WalK/GraS-like"/>
</dbReference>
<feature type="compositionally biased region" description="Polar residues" evidence="8">
    <location>
        <begin position="204"/>
        <end position="213"/>
    </location>
</feature>
<dbReference type="EMBL" id="ATAX01000028">
    <property type="protein sequence ID" value="EWM52999.1"/>
    <property type="molecule type" value="Genomic_DNA"/>
</dbReference>
<dbReference type="GO" id="GO:0000155">
    <property type="term" value="F:phosphorelay sensor kinase activity"/>
    <property type="evidence" value="ECO:0007669"/>
    <property type="project" value="InterPro"/>
</dbReference>
<organism evidence="11 12">
    <name type="scientific">Ruminococcus flavefaciens 007c</name>
    <dbReference type="NCBI Taxonomy" id="1341157"/>
    <lineage>
        <taxon>Bacteria</taxon>
        <taxon>Bacillati</taxon>
        <taxon>Bacillota</taxon>
        <taxon>Clostridia</taxon>
        <taxon>Eubacteriales</taxon>
        <taxon>Oscillospiraceae</taxon>
        <taxon>Ruminococcus</taxon>
    </lineage>
</organism>
<reference evidence="11 12" key="1">
    <citation type="journal article" date="2014" name="PLoS ONE">
        <title>Rumen cellulosomics: divergent fiber-degrading strategies revealed by comparative genome-wide analysis of six ruminococcal strains.</title>
        <authorList>
            <person name="Dassa B."/>
            <person name="Borovok I."/>
            <person name="Ruimy-Israeli V."/>
            <person name="Lamed R."/>
            <person name="Flint H.J."/>
            <person name="Duncan S.H."/>
            <person name="Henrissat B."/>
            <person name="Coutinho P."/>
            <person name="Morrison M."/>
            <person name="Mosoni P."/>
            <person name="Yeoman C.J."/>
            <person name="White B.A."/>
            <person name="Bayer E.A."/>
        </authorList>
    </citation>
    <scope>NUCLEOTIDE SEQUENCE [LARGE SCALE GENOMIC DNA]</scope>
    <source>
        <strain evidence="11 12">007c</strain>
    </source>
</reference>
<dbReference type="CDD" id="cd00082">
    <property type="entry name" value="HisKA"/>
    <property type="match status" value="1"/>
</dbReference>
<dbReference type="SMART" id="SM00388">
    <property type="entry name" value="HisKA"/>
    <property type="match status" value="1"/>
</dbReference>
<protein>
    <recommendedName>
        <fullName evidence="3">histidine kinase</fullName>
        <ecNumber evidence="3">2.7.13.3</ecNumber>
    </recommendedName>
</protein>
<dbReference type="RefSeq" id="WP_051456658.1">
    <property type="nucleotide sequence ID" value="NZ_ATAX01000028.1"/>
</dbReference>
<feature type="domain" description="Histidine kinase" evidence="10">
    <location>
        <begin position="504"/>
        <end position="712"/>
    </location>
</feature>
<keyword evidence="9" id="KW-0812">Transmembrane</keyword>
<dbReference type="FunFam" id="1.10.287.130:FF:000001">
    <property type="entry name" value="Two-component sensor histidine kinase"/>
    <property type="match status" value="1"/>
</dbReference>
<dbReference type="GO" id="GO:0016036">
    <property type="term" value="P:cellular response to phosphate starvation"/>
    <property type="evidence" value="ECO:0007669"/>
    <property type="project" value="TreeGrafter"/>
</dbReference>
<feature type="transmembrane region" description="Helical" evidence="9">
    <location>
        <begin position="465"/>
        <end position="483"/>
    </location>
</feature>
<feature type="region of interest" description="Disordered" evidence="8">
    <location>
        <begin position="75"/>
        <end position="230"/>
    </location>
</feature>
<evidence type="ECO:0000256" key="9">
    <source>
        <dbReference type="SAM" id="Phobius"/>
    </source>
</evidence>
<dbReference type="InterPro" id="IPR003661">
    <property type="entry name" value="HisK_dim/P_dom"/>
</dbReference>
<proteinExistence type="predicted"/>
<keyword evidence="7" id="KW-0902">Two-component regulatory system</keyword>
<evidence type="ECO:0000256" key="3">
    <source>
        <dbReference type="ARBA" id="ARBA00012438"/>
    </source>
</evidence>
<keyword evidence="5" id="KW-0808">Transferase</keyword>
<evidence type="ECO:0000256" key="6">
    <source>
        <dbReference type="ARBA" id="ARBA00022777"/>
    </source>
</evidence>